<keyword evidence="2" id="KW-1185">Reference proteome</keyword>
<organism evidence="1 2">
    <name type="scientific">Mycetomoellerius zeteki</name>
    <dbReference type="NCBI Taxonomy" id="64791"/>
    <lineage>
        <taxon>Eukaryota</taxon>
        <taxon>Metazoa</taxon>
        <taxon>Ecdysozoa</taxon>
        <taxon>Arthropoda</taxon>
        <taxon>Hexapoda</taxon>
        <taxon>Insecta</taxon>
        <taxon>Pterygota</taxon>
        <taxon>Neoptera</taxon>
        <taxon>Endopterygota</taxon>
        <taxon>Hymenoptera</taxon>
        <taxon>Apocrita</taxon>
        <taxon>Aculeata</taxon>
        <taxon>Formicoidea</taxon>
        <taxon>Formicidae</taxon>
        <taxon>Myrmicinae</taxon>
        <taxon>Mycetomoellerius</taxon>
    </lineage>
</organism>
<name>A0A151WLV4_9HYME</name>
<evidence type="ECO:0000313" key="2">
    <source>
        <dbReference type="Proteomes" id="UP000075809"/>
    </source>
</evidence>
<evidence type="ECO:0000313" key="1">
    <source>
        <dbReference type="EMBL" id="KYQ48800.1"/>
    </source>
</evidence>
<reference evidence="1 2" key="1">
    <citation type="submission" date="2015-09" db="EMBL/GenBank/DDBJ databases">
        <title>Trachymyrmex zeteki WGS genome.</title>
        <authorList>
            <person name="Nygaard S."/>
            <person name="Hu H."/>
            <person name="Boomsma J."/>
            <person name="Zhang G."/>
        </authorList>
    </citation>
    <scope>NUCLEOTIDE SEQUENCE [LARGE SCALE GENOMIC DNA]</scope>
    <source>
        <strain evidence="1">Tzet28-1</strain>
        <tissue evidence="1">Whole body</tissue>
    </source>
</reference>
<gene>
    <name evidence="1" type="ORF">ALC60_12150</name>
</gene>
<dbReference type="Proteomes" id="UP000075809">
    <property type="component" value="Unassembled WGS sequence"/>
</dbReference>
<protein>
    <submittedName>
        <fullName evidence="1">Uncharacterized protein</fullName>
    </submittedName>
</protein>
<dbReference type="AlphaFoldDB" id="A0A151WLV4"/>
<accession>A0A151WLV4</accession>
<dbReference type="EMBL" id="KQ982956">
    <property type="protein sequence ID" value="KYQ48800.1"/>
    <property type="molecule type" value="Genomic_DNA"/>
</dbReference>
<sequence length="62" mass="6855">MDVKVEETARRSVRSFAALSSRLVSSCSLRSMVSVTYRFFPIGAVYVGTSSNTELQSKTGFR</sequence>
<proteinExistence type="predicted"/>